<feature type="compositionally biased region" description="Basic and acidic residues" evidence="6">
    <location>
        <begin position="24"/>
        <end position="34"/>
    </location>
</feature>
<dbReference type="PANTHER" id="PTHR22950">
    <property type="entry name" value="AMINO ACID TRANSPORTER"/>
    <property type="match status" value="1"/>
</dbReference>
<evidence type="ECO:0000313" key="9">
    <source>
        <dbReference type="EMBL" id="KAK6542053.1"/>
    </source>
</evidence>
<feature type="transmembrane region" description="Helical" evidence="7">
    <location>
        <begin position="396"/>
        <end position="420"/>
    </location>
</feature>
<evidence type="ECO:0000256" key="5">
    <source>
        <dbReference type="ARBA" id="ARBA00023136"/>
    </source>
</evidence>
<feature type="transmembrane region" description="Helical" evidence="7">
    <location>
        <begin position="441"/>
        <end position="463"/>
    </location>
</feature>
<evidence type="ECO:0000256" key="2">
    <source>
        <dbReference type="ARBA" id="ARBA00008066"/>
    </source>
</evidence>
<feature type="domain" description="Amino acid transporter transmembrane" evidence="8">
    <location>
        <begin position="60"/>
        <end position="461"/>
    </location>
</feature>
<reference evidence="9 10" key="1">
    <citation type="submission" date="2019-10" db="EMBL/GenBank/DDBJ databases">
        <authorList>
            <person name="Palmer J.M."/>
        </authorList>
    </citation>
    <scope>NUCLEOTIDE SEQUENCE [LARGE SCALE GENOMIC DNA]</scope>
    <source>
        <strain evidence="9 10">TWF694</strain>
    </source>
</reference>
<dbReference type="EMBL" id="JAVHJO010000003">
    <property type="protein sequence ID" value="KAK6542053.1"/>
    <property type="molecule type" value="Genomic_DNA"/>
</dbReference>
<feature type="transmembrane region" description="Helical" evidence="7">
    <location>
        <begin position="168"/>
        <end position="189"/>
    </location>
</feature>
<evidence type="ECO:0000259" key="8">
    <source>
        <dbReference type="Pfam" id="PF01490"/>
    </source>
</evidence>
<dbReference type="GO" id="GO:0015179">
    <property type="term" value="F:L-amino acid transmembrane transporter activity"/>
    <property type="evidence" value="ECO:0007669"/>
    <property type="project" value="TreeGrafter"/>
</dbReference>
<keyword evidence="3 7" id="KW-0812">Transmembrane</keyword>
<evidence type="ECO:0000313" key="10">
    <source>
        <dbReference type="Proteomes" id="UP001365542"/>
    </source>
</evidence>
<evidence type="ECO:0000256" key="7">
    <source>
        <dbReference type="SAM" id="Phobius"/>
    </source>
</evidence>
<evidence type="ECO:0000256" key="4">
    <source>
        <dbReference type="ARBA" id="ARBA00022989"/>
    </source>
</evidence>
<evidence type="ECO:0000256" key="1">
    <source>
        <dbReference type="ARBA" id="ARBA00004141"/>
    </source>
</evidence>
<feature type="transmembrane region" description="Helical" evidence="7">
    <location>
        <begin position="366"/>
        <end position="390"/>
    </location>
</feature>
<proteinExistence type="inferred from homology"/>
<keyword evidence="10" id="KW-1185">Reference proteome</keyword>
<protein>
    <recommendedName>
        <fullName evidence="8">Amino acid transporter transmembrane domain-containing protein</fullName>
    </recommendedName>
</protein>
<feature type="transmembrane region" description="Helical" evidence="7">
    <location>
        <begin position="326"/>
        <end position="345"/>
    </location>
</feature>
<comment type="similarity">
    <text evidence="2">Belongs to the amino acid/polyamine transporter 2 family.</text>
</comment>
<keyword evidence="5 7" id="KW-0472">Membrane</keyword>
<dbReference type="InterPro" id="IPR013057">
    <property type="entry name" value="AA_transpt_TM"/>
</dbReference>
<feature type="transmembrane region" description="Helical" evidence="7">
    <location>
        <begin position="137"/>
        <end position="156"/>
    </location>
</feature>
<evidence type="ECO:0000256" key="6">
    <source>
        <dbReference type="SAM" id="MobiDB-lite"/>
    </source>
</evidence>
<dbReference type="Proteomes" id="UP001365542">
    <property type="component" value="Unassembled WGS sequence"/>
</dbReference>
<name>A0AAV9XJC0_9PEZI</name>
<feature type="transmembrane region" description="Helical" evidence="7">
    <location>
        <begin position="201"/>
        <end position="222"/>
    </location>
</feature>
<accession>A0AAV9XJC0</accession>
<keyword evidence="4 7" id="KW-1133">Transmembrane helix</keyword>
<dbReference type="Pfam" id="PF01490">
    <property type="entry name" value="Aa_trans"/>
    <property type="match status" value="1"/>
</dbReference>
<dbReference type="PANTHER" id="PTHR22950:SF20">
    <property type="entry name" value="AMINO ACID TRANSPORTER (EUROFUNG)"/>
    <property type="match status" value="1"/>
</dbReference>
<dbReference type="GO" id="GO:0016020">
    <property type="term" value="C:membrane"/>
    <property type="evidence" value="ECO:0007669"/>
    <property type="project" value="UniProtKB-SubCell"/>
</dbReference>
<gene>
    <name evidence="9" type="ORF">TWF694_007825</name>
</gene>
<sequence length="486" mass="53999">MAVTATLTPAEERKKSYDVGAHGLDSRDPEKNPEDSDSASDLVALQIKEEENAAIKYRSCSWQKTAALLFSEYICLAILSFPYSYAILGLVPGLILTVAVAASVLYTSLVLWKFCLRNPQLRDVCDIGQKLFWGSEIAWWLTAIAFILNNTFIQALHVLVGAKYLNTITDHSECTIVFAVITVIICFVLSMPRTFSSLSHLATGSAFFTFIAVLLCIIFAGIQEHPNKYVEGVEPTWNAFAQKGTTFVSAMGAFLNISYTFIGQIALPSFIAEMENPQDFPKALWAITIAEVTVFSLAGSVVYVYVGNEYYTAPAFGSLTTTYKKIAYSFAVPTIIFLGILYASLSARFVFFRIFHNSRHKNEHTLIGWSSWAGILAVTWILAFIIAEVIPFFSDLLGLMSSLFDSFFGFIFWGMAWINLRQQDYGPGWIGKLTFKEKLEFALNILLIAIGVFFLTAGTYSVVENIITDFRTNSLSHVFTCASNGQ</sequence>
<feature type="transmembrane region" description="Helical" evidence="7">
    <location>
        <begin position="66"/>
        <end position="88"/>
    </location>
</feature>
<dbReference type="AlphaFoldDB" id="A0AAV9XJC0"/>
<evidence type="ECO:0000256" key="3">
    <source>
        <dbReference type="ARBA" id="ARBA00022692"/>
    </source>
</evidence>
<comment type="subcellular location">
    <subcellularLocation>
        <location evidence="1">Membrane</location>
        <topology evidence="1">Multi-pass membrane protein</topology>
    </subcellularLocation>
</comment>
<dbReference type="Gene3D" id="1.20.1740.10">
    <property type="entry name" value="Amino acid/polyamine transporter I"/>
    <property type="match status" value="1"/>
</dbReference>
<feature type="transmembrane region" description="Helical" evidence="7">
    <location>
        <begin position="247"/>
        <end position="271"/>
    </location>
</feature>
<feature type="region of interest" description="Disordered" evidence="6">
    <location>
        <begin position="1"/>
        <end position="37"/>
    </location>
</feature>
<organism evidence="9 10">
    <name type="scientific">Orbilia ellipsospora</name>
    <dbReference type="NCBI Taxonomy" id="2528407"/>
    <lineage>
        <taxon>Eukaryota</taxon>
        <taxon>Fungi</taxon>
        <taxon>Dikarya</taxon>
        <taxon>Ascomycota</taxon>
        <taxon>Pezizomycotina</taxon>
        <taxon>Orbiliomycetes</taxon>
        <taxon>Orbiliales</taxon>
        <taxon>Orbiliaceae</taxon>
        <taxon>Orbilia</taxon>
    </lineage>
</organism>
<feature type="transmembrane region" description="Helical" evidence="7">
    <location>
        <begin position="94"/>
        <end position="116"/>
    </location>
</feature>
<feature type="transmembrane region" description="Helical" evidence="7">
    <location>
        <begin position="283"/>
        <end position="306"/>
    </location>
</feature>
<comment type="caution">
    <text evidence="9">The sequence shown here is derived from an EMBL/GenBank/DDBJ whole genome shotgun (WGS) entry which is preliminary data.</text>
</comment>
<dbReference type="FunFam" id="1.20.1740.10:FF:000039">
    <property type="entry name" value="Neutral amino acid transporter (Eurofung)"/>
    <property type="match status" value="1"/>
</dbReference>